<dbReference type="Proteomes" id="UP000199323">
    <property type="component" value="Unassembled WGS sequence"/>
</dbReference>
<protein>
    <submittedName>
        <fullName evidence="1">Uncharacterized protein</fullName>
    </submittedName>
</protein>
<dbReference type="RefSeq" id="WP_143120584.1">
    <property type="nucleotide sequence ID" value="NZ_FONG01000010.1"/>
</dbReference>
<keyword evidence="2" id="KW-1185">Reference proteome</keyword>
<evidence type="ECO:0000313" key="2">
    <source>
        <dbReference type="Proteomes" id="UP000199323"/>
    </source>
</evidence>
<evidence type="ECO:0000313" key="1">
    <source>
        <dbReference type="EMBL" id="SFF23418.1"/>
    </source>
</evidence>
<accession>A0A1I2H1K7</accession>
<gene>
    <name evidence="1" type="ORF">SAMN05216251_11016</name>
</gene>
<dbReference type="AlphaFoldDB" id="A0A1I2H1K7"/>
<dbReference type="EMBL" id="FONG01000010">
    <property type="protein sequence ID" value="SFF23418.1"/>
    <property type="molecule type" value="Genomic_DNA"/>
</dbReference>
<name>A0A1I2H1K7_9ACTN</name>
<organism evidence="1 2">
    <name type="scientific">Actinacidiphila alni</name>
    <dbReference type="NCBI Taxonomy" id="380248"/>
    <lineage>
        <taxon>Bacteria</taxon>
        <taxon>Bacillati</taxon>
        <taxon>Actinomycetota</taxon>
        <taxon>Actinomycetes</taxon>
        <taxon>Kitasatosporales</taxon>
        <taxon>Streptomycetaceae</taxon>
        <taxon>Actinacidiphila</taxon>
    </lineage>
</organism>
<sequence>MGTSAAVGASHTIDLRLPAATVRALTAGGFRLCLMHAVRCDTADGVPLVWATTSAYAPTTELTWSAVPYGYAATGRRTDGSPGGARDVRQVAPGQVLDVAANALTSIDPLPGDPRLVTVRSTGPTAMACGAAEVPPDGAEVPAPYCCFPLYAGTFVFLAPVPRVALAFTALPLAAGTAVNHLPGPAVLADVGGIGPVSLMFDIDKGWSWSDPRVGTVPLNGLSRALILPSG</sequence>
<dbReference type="OrthoDB" id="1336646at2"/>
<reference evidence="2" key="1">
    <citation type="submission" date="2016-10" db="EMBL/GenBank/DDBJ databases">
        <authorList>
            <person name="Varghese N."/>
            <person name="Submissions S."/>
        </authorList>
    </citation>
    <scope>NUCLEOTIDE SEQUENCE [LARGE SCALE GENOMIC DNA]</scope>
    <source>
        <strain evidence="2">CGMCC 4.3510</strain>
    </source>
</reference>
<dbReference type="STRING" id="380248.SAMN05216251_11016"/>
<proteinExistence type="predicted"/>